<dbReference type="SUPFAM" id="SSF51735">
    <property type="entry name" value="NAD(P)-binding Rossmann-fold domains"/>
    <property type="match status" value="1"/>
</dbReference>
<dbReference type="InterPro" id="IPR006168">
    <property type="entry name" value="G3P_DH_NAD-dep"/>
</dbReference>
<evidence type="ECO:0000313" key="11">
    <source>
        <dbReference type="EMBL" id="MDW5597307.1"/>
    </source>
</evidence>
<keyword evidence="2" id="KW-0444">Lipid biosynthesis</keyword>
<keyword evidence="4 8" id="KW-0520">NAD</keyword>
<evidence type="ECO:0000256" key="5">
    <source>
        <dbReference type="ARBA" id="ARBA00023098"/>
    </source>
</evidence>
<comment type="similarity">
    <text evidence="1 8">Belongs to the NAD-dependent glycerol-3-phosphate dehydrogenase family.</text>
</comment>
<dbReference type="PANTHER" id="PTHR11728">
    <property type="entry name" value="GLYCEROL-3-PHOSPHATE DEHYDROGENASE"/>
    <property type="match status" value="1"/>
</dbReference>
<evidence type="ECO:0000256" key="2">
    <source>
        <dbReference type="ARBA" id="ARBA00022516"/>
    </source>
</evidence>
<keyword evidence="6" id="KW-0594">Phospholipid biosynthesis</keyword>
<keyword evidence="3 8" id="KW-0560">Oxidoreductase</keyword>
<dbReference type="Proteomes" id="UP001284601">
    <property type="component" value="Unassembled WGS sequence"/>
</dbReference>
<keyword evidence="5" id="KW-0443">Lipid metabolism</keyword>
<keyword evidence="11" id="KW-0808">Transferase</keyword>
<reference evidence="12" key="1">
    <citation type="submission" date="2023-07" db="EMBL/GenBank/DDBJ databases">
        <title>Conexibacter stalactiti sp. nov., isolated from stalactites in a lava cave and emended description of the genus Conexibacter.</title>
        <authorList>
            <person name="Lee S.D."/>
        </authorList>
    </citation>
    <scope>NUCLEOTIDE SEQUENCE [LARGE SCALE GENOMIC DNA]</scope>
    <source>
        <strain evidence="12">KCTC 39840</strain>
    </source>
</reference>
<reference evidence="11 12" key="2">
    <citation type="submission" date="2023-10" db="EMBL/GenBank/DDBJ databases">
        <authorList>
            <person name="Han X.F."/>
        </authorList>
    </citation>
    <scope>NUCLEOTIDE SEQUENCE [LARGE SCALE GENOMIC DNA]</scope>
    <source>
        <strain evidence="11 12">KCTC 39840</strain>
    </source>
</reference>
<dbReference type="InterPro" id="IPR013328">
    <property type="entry name" value="6PGD_dom2"/>
</dbReference>
<comment type="caution">
    <text evidence="11">The sequence shown here is derived from an EMBL/GenBank/DDBJ whole genome shotgun (WGS) entry which is preliminary data.</text>
</comment>
<protein>
    <submittedName>
        <fullName evidence="11">1-acyl-sn-glycerol-3-phosphate acyltransferase</fullName>
    </submittedName>
</protein>
<dbReference type="RefSeq" id="WP_318599771.1">
    <property type="nucleotide sequence ID" value="NZ_JAWSTH010000082.1"/>
</dbReference>
<keyword evidence="11" id="KW-0012">Acyltransferase</keyword>
<dbReference type="SUPFAM" id="SSF48179">
    <property type="entry name" value="6-phosphogluconate dehydrogenase C-terminal domain-like"/>
    <property type="match status" value="1"/>
</dbReference>
<dbReference type="CDD" id="cd07989">
    <property type="entry name" value="LPLAT_AGPAT-like"/>
    <property type="match status" value="1"/>
</dbReference>
<dbReference type="PRINTS" id="PR00077">
    <property type="entry name" value="GPDHDRGNASE"/>
</dbReference>
<dbReference type="InterPro" id="IPR008927">
    <property type="entry name" value="6-PGluconate_DH-like_C_sf"/>
</dbReference>
<dbReference type="InterPro" id="IPR006109">
    <property type="entry name" value="G3P_DH_NAD-dep_C"/>
</dbReference>
<evidence type="ECO:0000256" key="3">
    <source>
        <dbReference type="ARBA" id="ARBA00023002"/>
    </source>
</evidence>
<evidence type="ECO:0000313" key="12">
    <source>
        <dbReference type="Proteomes" id="UP001284601"/>
    </source>
</evidence>
<accession>A0ABU4HXA7</accession>
<evidence type="ECO:0000256" key="9">
    <source>
        <dbReference type="SAM" id="Phobius"/>
    </source>
</evidence>
<keyword evidence="7" id="KW-1208">Phospholipid metabolism</keyword>
<feature type="domain" description="Phospholipid/glycerol acyltransferase" evidence="10">
    <location>
        <begin position="52"/>
        <end position="164"/>
    </location>
</feature>
<proteinExistence type="inferred from homology"/>
<dbReference type="SMART" id="SM00563">
    <property type="entry name" value="PlsC"/>
    <property type="match status" value="1"/>
</dbReference>
<dbReference type="GO" id="GO:0016746">
    <property type="term" value="F:acyltransferase activity"/>
    <property type="evidence" value="ECO:0007669"/>
    <property type="project" value="UniProtKB-KW"/>
</dbReference>
<dbReference type="Pfam" id="PF01553">
    <property type="entry name" value="Acyltransferase"/>
    <property type="match status" value="1"/>
</dbReference>
<evidence type="ECO:0000256" key="4">
    <source>
        <dbReference type="ARBA" id="ARBA00023027"/>
    </source>
</evidence>
<dbReference type="PANTHER" id="PTHR11728:SF1">
    <property type="entry name" value="GLYCEROL-3-PHOSPHATE DEHYDROGENASE [NAD(+)] 2, CHLOROPLASTIC"/>
    <property type="match status" value="1"/>
</dbReference>
<evidence type="ECO:0000256" key="8">
    <source>
        <dbReference type="RuleBase" id="RU000437"/>
    </source>
</evidence>
<dbReference type="Pfam" id="PF01210">
    <property type="entry name" value="NAD_Gly3P_dh_N"/>
    <property type="match status" value="1"/>
</dbReference>
<dbReference type="EMBL" id="JAWSTH010000082">
    <property type="protein sequence ID" value="MDW5597307.1"/>
    <property type="molecule type" value="Genomic_DNA"/>
</dbReference>
<keyword evidence="9" id="KW-0472">Membrane</keyword>
<dbReference type="Gene3D" id="1.10.1040.10">
    <property type="entry name" value="N-(1-d-carboxylethyl)-l-norvaline Dehydrogenase, domain 2"/>
    <property type="match status" value="1"/>
</dbReference>
<dbReference type="InterPro" id="IPR011128">
    <property type="entry name" value="G3P_DH_NAD-dep_N"/>
</dbReference>
<evidence type="ECO:0000256" key="6">
    <source>
        <dbReference type="ARBA" id="ARBA00023209"/>
    </source>
</evidence>
<gene>
    <name evidence="11" type="ORF">R7226_23365</name>
</gene>
<keyword evidence="12" id="KW-1185">Reference proteome</keyword>
<dbReference type="Pfam" id="PF07479">
    <property type="entry name" value="NAD_Gly3P_dh_C"/>
    <property type="match status" value="1"/>
</dbReference>
<organism evidence="11 12">
    <name type="scientific">Conexibacter stalactiti</name>
    <dbReference type="NCBI Taxonomy" id="1940611"/>
    <lineage>
        <taxon>Bacteria</taxon>
        <taxon>Bacillati</taxon>
        <taxon>Actinomycetota</taxon>
        <taxon>Thermoleophilia</taxon>
        <taxon>Solirubrobacterales</taxon>
        <taxon>Conexibacteraceae</taxon>
        <taxon>Conexibacter</taxon>
    </lineage>
</organism>
<dbReference type="Gene3D" id="3.40.50.720">
    <property type="entry name" value="NAD(P)-binding Rossmann-like Domain"/>
    <property type="match status" value="1"/>
</dbReference>
<dbReference type="InterPro" id="IPR002123">
    <property type="entry name" value="Plipid/glycerol_acylTrfase"/>
</dbReference>
<keyword evidence="9" id="KW-1133">Transmembrane helix</keyword>
<sequence>MSERNSALHRRARERGVNPIVYWVVRAFFQPFFHLYFRLSRIGREHIPDGPVIFAANHRSFLDPFIIGTMSRRPLYYVAKEELFAKKLQAWFLNSLGAFPVSRGNGDTETIDTAKAILARGDSVLIFPEGTRVRPGPPGSAKRGVGRLVLETGVPVVPLAIIGTTDVRRGWRIRPRKIRIRAGHALTFPKVENASRELAAAVTDRIWPNVMLQWEWLGGQTPLRRAAVIGAGAWGTTLAVMLARAGLEVDLGTRTREQAEQLRRERVNGRYLPGVELPETVGVAPASELELSAHDLVCLAVPARALPAALAAHGARIPARAGVLVVSKGLVPPLGSLPSAFAAERVQARSVAALGGPSHAADALVNGASIVLASADGAFSHELATVLGAAGFDVHVTHDVAGVELAGCAKNAAVLAAAAAAATSGPNVAGAAAGKVFSEIAQLARRNGGEAETFAGLAGAGDLVATVVADGSRNRRAGELLAQGLNADEIARALGQTAESVDSVALLAAMLERAGVQAPATAGLAALVEGRIEPQQWTAAVTQPSVRPRKAKAA</sequence>
<evidence type="ECO:0000259" key="10">
    <source>
        <dbReference type="SMART" id="SM00563"/>
    </source>
</evidence>
<dbReference type="SUPFAM" id="SSF69593">
    <property type="entry name" value="Glycerol-3-phosphate (1)-acyltransferase"/>
    <property type="match status" value="1"/>
</dbReference>
<name>A0ABU4HXA7_9ACTN</name>
<keyword evidence="9" id="KW-0812">Transmembrane</keyword>
<dbReference type="InterPro" id="IPR036291">
    <property type="entry name" value="NAD(P)-bd_dom_sf"/>
</dbReference>
<evidence type="ECO:0000256" key="7">
    <source>
        <dbReference type="ARBA" id="ARBA00023264"/>
    </source>
</evidence>
<feature type="transmembrane region" description="Helical" evidence="9">
    <location>
        <begin position="20"/>
        <end position="37"/>
    </location>
</feature>
<evidence type="ECO:0000256" key="1">
    <source>
        <dbReference type="ARBA" id="ARBA00011009"/>
    </source>
</evidence>